<organism evidence="1 2">
    <name type="scientific">Denitrovibrio acetiphilus (strain DSM 12809 / NBRC 114555 / N2460)</name>
    <dbReference type="NCBI Taxonomy" id="522772"/>
    <lineage>
        <taxon>Bacteria</taxon>
        <taxon>Pseudomonadati</taxon>
        <taxon>Deferribacterota</taxon>
        <taxon>Deferribacteres</taxon>
        <taxon>Deferribacterales</taxon>
        <taxon>Geovibrionaceae</taxon>
        <taxon>Denitrovibrio</taxon>
    </lineage>
</organism>
<dbReference type="HOGENOM" id="CLU_3098051_0_0_0"/>
<evidence type="ECO:0000313" key="1">
    <source>
        <dbReference type="EMBL" id="ADD67412.1"/>
    </source>
</evidence>
<dbReference type="PaxDb" id="522772-Dacet_0618"/>
<keyword evidence="2" id="KW-1185">Reference proteome</keyword>
<dbReference type="InParanoid" id="D4H4L8"/>
<gene>
    <name evidence="1" type="ordered locus">Dacet_0618</name>
</gene>
<proteinExistence type="predicted"/>
<dbReference type="AlphaFoldDB" id="D4H4L8"/>
<dbReference type="KEGG" id="dap:Dacet_0618"/>
<dbReference type="Proteomes" id="UP000002012">
    <property type="component" value="Chromosome"/>
</dbReference>
<evidence type="ECO:0000313" key="2">
    <source>
        <dbReference type="Proteomes" id="UP000002012"/>
    </source>
</evidence>
<sequence>MHKCTKCGSKNVKVKNNTGLPSLLSNLAGRPKGQLTVTCKDCGHVYMVMAD</sequence>
<name>D4H4L8_DENA2</name>
<dbReference type="STRING" id="522772.Dacet_0618"/>
<dbReference type="EMBL" id="CP001968">
    <property type="protein sequence ID" value="ADD67412.1"/>
    <property type="molecule type" value="Genomic_DNA"/>
</dbReference>
<accession>D4H4L8</accession>
<reference evidence="1 2" key="1">
    <citation type="journal article" date="2010" name="Stand. Genomic Sci.">
        <title>Complete genome sequence of Denitrovibrio acetiphilus type strain (N2460).</title>
        <authorList>
            <person name="Kiss H."/>
            <person name="Lang E."/>
            <person name="Lapidus A."/>
            <person name="Copeland A."/>
            <person name="Nolan M."/>
            <person name="Glavina Del Rio T."/>
            <person name="Chen F."/>
            <person name="Lucas S."/>
            <person name="Tice H."/>
            <person name="Cheng J.F."/>
            <person name="Han C."/>
            <person name="Goodwin L."/>
            <person name="Pitluck S."/>
            <person name="Liolios K."/>
            <person name="Pati A."/>
            <person name="Ivanova N."/>
            <person name="Mavromatis K."/>
            <person name="Chen A."/>
            <person name="Palaniappan K."/>
            <person name="Land M."/>
            <person name="Hauser L."/>
            <person name="Chang Y.J."/>
            <person name="Jeffries C.D."/>
            <person name="Detter J.C."/>
            <person name="Brettin T."/>
            <person name="Spring S."/>
            <person name="Rohde M."/>
            <person name="Goker M."/>
            <person name="Woyke T."/>
            <person name="Bristow J."/>
            <person name="Eisen J.A."/>
            <person name="Markowitz V."/>
            <person name="Hugenholtz P."/>
            <person name="Kyrpides N.C."/>
            <person name="Klenk H.P."/>
        </authorList>
    </citation>
    <scope>NUCLEOTIDE SEQUENCE [LARGE SCALE GENOMIC DNA]</scope>
    <source>
        <strain evidence="2">DSM 12809 / NBRC 114555 / N2460</strain>
    </source>
</reference>
<protein>
    <submittedName>
        <fullName evidence="1">Uncharacterized protein</fullName>
    </submittedName>
</protein>